<evidence type="ECO:0000313" key="2">
    <source>
        <dbReference type="EMBL" id="KAF7475475.1"/>
    </source>
</evidence>
<name>A0A5E4BGT3_MARMO</name>
<feature type="compositionally biased region" description="Low complexity" evidence="1">
    <location>
        <begin position="172"/>
        <end position="188"/>
    </location>
</feature>
<organism evidence="3 4">
    <name type="scientific">Marmota monax</name>
    <name type="common">Woodchuck</name>
    <dbReference type="NCBI Taxonomy" id="9995"/>
    <lineage>
        <taxon>Eukaryota</taxon>
        <taxon>Metazoa</taxon>
        <taxon>Chordata</taxon>
        <taxon>Craniata</taxon>
        <taxon>Vertebrata</taxon>
        <taxon>Euteleostomi</taxon>
        <taxon>Mammalia</taxon>
        <taxon>Eutheria</taxon>
        <taxon>Euarchontoglires</taxon>
        <taxon>Glires</taxon>
        <taxon>Rodentia</taxon>
        <taxon>Sciuromorpha</taxon>
        <taxon>Sciuridae</taxon>
        <taxon>Xerinae</taxon>
        <taxon>Marmotini</taxon>
        <taxon>Marmota</taxon>
    </lineage>
</organism>
<dbReference type="Proteomes" id="UP000335636">
    <property type="component" value="Unassembled WGS sequence"/>
</dbReference>
<accession>A0A5E4BGT3</accession>
<evidence type="ECO:0000256" key="1">
    <source>
        <dbReference type="SAM" id="MobiDB-lite"/>
    </source>
</evidence>
<gene>
    <name evidence="2" type="ORF">GHT09_013750</name>
    <name evidence="3" type="ORF">MONAX_5E038446</name>
</gene>
<feature type="compositionally biased region" description="Low complexity" evidence="1">
    <location>
        <begin position="138"/>
        <end position="162"/>
    </location>
</feature>
<protein>
    <submittedName>
        <fullName evidence="3">Uncharacterized protein</fullName>
    </submittedName>
</protein>
<reference evidence="2" key="2">
    <citation type="submission" date="2020-08" db="EMBL/GenBank/DDBJ databases">
        <authorList>
            <person name="Shumante A."/>
            <person name="Zimin A.V."/>
            <person name="Puiu D."/>
            <person name="Salzberg S.L."/>
        </authorList>
    </citation>
    <scope>NUCLEOTIDE SEQUENCE</scope>
    <source>
        <strain evidence="2">WC2-LM</strain>
        <tissue evidence="2">Liver</tissue>
    </source>
</reference>
<feature type="compositionally biased region" description="Polar residues" evidence="1">
    <location>
        <begin position="200"/>
        <end position="210"/>
    </location>
</feature>
<proteinExistence type="predicted"/>
<keyword evidence="4" id="KW-1185">Reference proteome</keyword>
<sequence length="219" mass="22430">MRAGRVSPPPGRPAALPRERGPGWGAPGPREPGVEGPQHCAGGRGGREGEKTPRGAIPASAGRGQRQASGPRARRPRFGTFSGPDRGAQNSSPGWGVGAVSLGFPRSPHPGARTPGRGSAGPGLARAVSPLPQIRVQARAGRAGAHGAATPPDPGLGAPREAPGGRGRRSSPTRTSGPAASARPGAARETWTRRLGSMQPGLTESWTESRWSPRHRWGS</sequence>
<feature type="region of interest" description="Disordered" evidence="1">
    <location>
        <begin position="1"/>
        <end position="219"/>
    </location>
</feature>
<dbReference type="EMBL" id="CABDUW010000444">
    <property type="protein sequence ID" value="VTJ68913.1"/>
    <property type="molecule type" value="Genomic_DNA"/>
</dbReference>
<dbReference type="EMBL" id="WJEC01003117">
    <property type="protein sequence ID" value="KAF7475475.1"/>
    <property type="molecule type" value="Genomic_DNA"/>
</dbReference>
<evidence type="ECO:0000313" key="4">
    <source>
        <dbReference type="Proteomes" id="UP000335636"/>
    </source>
</evidence>
<reference evidence="3 4" key="1">
    <citation type="submission" date="2019-04" db="EMBL/GenBank/DDBJ databases">
        <authorList>
            <person name="Alioto T."/>
            <person name="Alioto T."/>
        </authorList>
    </citation>
    <scope>NUCLEOTIDE SEQUENCE [LARGE SCALE GENOMIC DNA]</scope>
</reference>
<dbReference type="AlphaFoldDB" id="A0A5E4BGT3"/>
<dbReference type="Proteomes" id="UP000662637">
    <property type="component" value="Unassembled WGS sequence"/>
</dbReference>
<evidence type="ECO:0000313" key="3">
    <source>
        <dbReference type="EMBL" id="VTJ68913.1"/>
    </source>
</evidence>